<sequence length="202" mass="22634">MAGIVDKIAGRRPWMWALAFAGAMGIVAWFEHRHVLGGIRSLPFVAAGCLFLIPLAKSANNCASASGTLTPAMRQYNRRMMIWAVSYIVLLGIAMSIRHNLDPQGPLLWLIAVLPSLPMLFFIWAMVRYLKEETDEYLRLRNTLSALFGLALLLGVGTFWGFLEAFKVVPHVDAWWVVPVWAMGMGLANVFQVMRDRKGNDQ</sequence>
<dbReference type="Proteomes" id="UP000284322">
    <property type="component" value="Unassembled WGS sequence"/>
</dbReference>
<keyword evidence="1" id="KW-1133">Transmembrane helix</keyword>
<dbReference type="EMBL" id="RAHJ01000022">
    <property type="protein sequence ID" value="RJX65583.1"/>
    <property type="molecule type" value="Genomic_DNA"/>
</dbReference>
<comment type="caution">
    <text evidence="2">The sequence shown here is derived from an EMBL/GenBank/DDBJ whole genome shotgun (WGS) entry which is preliminary data.</text>
</comment>
<feature type="transmembrane region" description="Helical" evidence="1">
    <location>
        <begin position="142"/>
        <end position="162"/>
    </location>
</feature>
<reference evidence="2 3" key="1">
    <citation type="submission" date="2018-09" db="EMBL/GenBank/DDBJ databases">
        <title>Altererythrobacter sp.Ery1 and Ery12, the genome sequencing of novel strains in genus Alterythrobacter.</title>
        <authorList>
            <person name="Cheng H."/>
            <person name="Wu Y.-H."/>
            <person name="Fang C."/>
            <person name="Xu X.-W."/>
        </authorList>
    </citation>
    <scope>NUCLEOTIDE SEQUENCE [LARGE SCALE GENOMIC DNA]</scope>
    <source>
        <strain evidence="2 3">Ery12</strain>
    </source>
</reference>
<gene>
    <name evidence="2" type="ORF">D6858_14850</name>
</gene>
<accession>A0A419QY45</accession>
<feature type="transmembrane region" description="Helical" evidence="1">
    <location>
        <begin position="80"/>
        <end position="101"/>
    </location>
</feature>
<proteinExistence type="predicted"/>
<evidence type="ECO:0000313" key="3">
    <source>
        <dbReference type="Proteomes" id="UP000284322"/>
    </source>
</evidence>
<feature type="transmembrane region" description="Helical" evidence="1">
    <location>
        <begin position="107"/>
        <end position="130"/>
    </location>
</feature>
<feature type="transmembrane region" description="Helical" evidence="1">
    <location>
        <begin position="42"/>
        <end position="59"/>
    </location>
</feature>
<keyword evidence="1" id="KW-0472">Membrane</keyword>
<feature type="transmembrane region" description="Helical" evidence="1">
    <location>
        <begin position="174"/>
        <end position="194"/>
    </location>
</feature>
<evidence type="ECO:0000256" key="1">
    <source>
        <dbReference type="SAM" id="Phobius"/>
    </source>
</evidence>
<protein>
    <submittedName>
        <fullName evidence="2">Uncharacterized protein</fullName>
    </submittedName>
</protein>
<name>A0A419QY45_9SPHN</name>
<dbReference type="AlphaFoldDB" id="A0A419QY45"/>
<dbReference type="RefSeq" id="WP_120112390.1">
    <property type="nucleotide sequence ID" value="NZ_RAHJ01000022.1"/>
</dbReference>
<organism evidence="2 3">
    <name type="scientific">Tsuneonella suprasediminis</name>
    <dbReference type="NCBI Taxonomy" id="2306996"/>
    <lineage>
        <taxon>Bacteria</taxon>
        <taxon>Pseudomonadati</taxon>
        <taxon>Pseudomonadota</taxon>
        <taxon>Alphaproteobacteria</taxon>
        <taxon>Sphingomonadales</taxon>
        <taxon>Erythrobacteraceae</taxon>
        <taxon>Tsuneonella</taxon>
    </lineage>
</organism>
<dbReference type="OrthoDB" id="119964at2"/>
<keyword evidence="3" id="KW-1185">Reference proteome</keyword>
<keyword evidence="1" id="KW-0812">Transmembrane</keyword>
<evidence type="ECO:0000313" key="2">
    <source>
        <dbReference type="EMBL" id="RJX65583.1"/>
    </source>
</evidence>
<feature type="transmembrane region" description="Helical" evidence="1">
    <location>
        <begin position="12"/>
        <end position="30"/>
    </location>
</feature>